<dbReference type="AlphaFoldDB" id="A0A0B5B856"/>
<dbReference type="RefSeq" id="WP_039741034.1">
    <property type="nucleotide sequence ID" value="NZ_CP009788.1"/>
</dbReference>
<dbReference type="Pfam" id="PF14559">
    <property type="entry name" value="TPR_19"/>
    <property type="match status" value="1"/>
</dbReference>
<gene>
    <name evidence="1" type="ORF">GPICK_05070</name>
</gene>
<protein>
    <submittedName>
        <fullName evidence="1">Uncharacterized protein</fullName>
    </submittedName>
</protein>
<dbReference type="Proteomes" id="UP000057609">
    <property type="component" value="Chromosome"/>
</dbReference>
<dbReference type="SUPFAM" id="SSF48452">
    <property type="entry name" value="TPR-like"/>
    <property type="match status" value="1"/>
</dbReference>
<dbReference type="EMBL" id="CP009788">
    <property type="protein sequence ID" value="AJE02818.1"/>
    <property type="molecule type" value="Genomic_DNA"/>
</dbReference>
<name>A0A0B5B856_9BACT</name>
<organism evidence="1 2">
    <name type="scientific">Geobacter pickeringii</name>
    <dbReference type="NCBI Taxonomy" id="345632"/>
    <lineage>
        <taxon>Bacteria</taxon>
        <taxon>Pseudomonadati</taxon>
        <taxon>Thermodesulfobacteriota</taxon>
        <taxon>Desulfuromonadia</taxon>
        <taxon>Geobacterales</taxon>
        <taxon>Geobacteraceae</taxon>
        <taxon>Geobacter</taxon>
    </lineage>
</organism>
<sequence length="147" mass="16677">MTGTDVDGLVARGIKAANGGNTTLALECLEQAVKLRSTPVAWTYLAYCLARERQQVDHAIRICEEAIRKDPRSSSHYLNLGRIHLLAGRRTDAIRLFRQGMLYERNPHIEAELRRLGLRKPPLLGFLGREHPLNKYLGIILAKLRLR</sequence>
<evidence type="ECO:0000313" key="1">
    <source>
        <dbReference type="EMBL" id="AJE02818.1"/>
    </source>
</evidence>
<dbReference type="InterPro" id="IPR011990">
    <property type="entry name" value="TPR-like_helical_dom_sf"/>
</dbReference>
<dbReference type="Gene3D" id="1.25.40.10">
    <property type="entry name" value="Tetratricopeptide repeat domain"/>
    <property type="match status" value="1"/>
</dbReference>
<proteinExistence type="predicted"/>
<dbReference type="OrthoDB" id="5398227at2"/>
<reference evidence="1 2" key="1">
    <citation type="journal article" date="2015" name="Genome Announc.">
        <title>Complete Genome of Geobacter pickeringii G13T, a Metal-Reducing Isolate from Sedimentary Kaolin Deposits.</title>
        <authorList>
            <person name="Badalamenti J.P."/>
            <person name="Bond D.R."/>
        </authorList>
    </citation>
    <scope>NUCLEOTIDE SEQUENCE [LARGE SCALE GENOMIC DNA]</scope>
    <source>
        <strain evidence="1 2">G13</strain>
    </source>
</reference>
<accession>A0A0B5B856</accession>
<dbReference type="HOGENOM" id="CLU_1765416_0_0_7"/>
<dbReference type="SMART" id="SM00028">
    <property type="entry name" value="TPR"/>
    <property type="match status" value="2"/>
</dbReference>
<dbReference type="KEGG" id="gpi:GPICK_05070"/>
<keyword evidence="2" id="KW-1185">Reference proteome</keyword>
<dbReference type="STRING" id="345632.GPICK_05070"/>
<evidence type="ECO:0000313" key="2">
    <source>
        <dbReference type="Proteomes" id="UP000057609"/>
    </source>
</evidence>
<dbReference type="InterPro" id="IPR019734">
    <property type="entry name" value="TPR_rpt"/>
</dbReference>